<evidence type="ECO:0000313" key="2">
    <source>
        <dbReference type="Proteomes" id="UP001498398"/>
    </source>
</evidence>
<evidence type="ECO:0000313" key="1">
    <source>
        <dbReference type="EMBL" id="KAK7461307.1"/>
    </source>
</evidence>
<keyword evidence="2" id="KW-1185">Reference proteome</keyword>
<dbReference type="SUPFAM" id="SSF52047">
    <property type="entry name" value="RNI-like"/>
    <property type="match status" value="1"/>
</dbReference>
<dbReference type="InterPro" id="IPR032675">
    <property type="entry name" value="LRR_dom_sf"/>
</dbReference>
<proteinExistence type="predicted"/>
<gene>
    <name evidence="1" type="ORF">VKT23_008486</name>
</gene>
<dbReference type="Proteomes" id="UP001498398">
    <property type="component" value="Unassembled WGS sequence"/>
</dbReference>
<reference evidence="1 2" key="1">
    <citation type="submission" date="2024-01" db="EMBL/GenBank/DDBJ databases">
        <title>A draft genome for the cacao thread blight pathogen Marasmiellus scandens.</title>
        <authorList>
            <person name="Baruah I.K."/>
            <person name="Leung J."/>
            <person name="Bukari Y."/>
            <person name="Amoako-Attah I."/>
            <person name="Meinhardt L.W."/>
            <person name="Bailey B.A."/>
            <person name="Cohen S.P."/>
        </authorList>
    </citation>
    <scope>NUCLEOTIDE SEQUENCE [LARGE SCALE GENOMIC DNA]</scope>
    <source>
        <strain evidence="1 2">GH-19</strain>
    </source>
</reference>
<sequence length="392" mass="44122">MFHEWGDLYDMDSTFRRLLDQSSRWQIVSIDLSVDFYCLPIKPTRSIQFPKLEVVELACGTDYIAKGSGAYHFIHSLLDNSPKLRRLVLPQVDYLDELSSVTERCNFGRLTSAVIGLDCEDYDTDVVWAILVEALIMLPGLQELSIDIVANPHLEDYYLEDNGFRIPKITSCALKSLSLTLTPSALWIFTQPLIGFLNLNTLTTLEISLTSQQDSVTSMHSLISRLEMMFQKLSNTLQSFKLTCCDILSTEGLLSILSWMPFLQDLSLDADCQVLTSAFFSALTLSKDPETTPHLLPRLTALRLNYTNSHSRDASARLPDPNTVFDTILSRRQRLSGSKIMGGLCQFSLSASARSCSLPDREWAAILRLKFREPELQRGGLSWTCVLDLGEL</sequence>
<dbReference type="EMBL" id="JBANRG010000013">
    <property type="protein sequence ID" value="KAK7461307.1"/>
    <property type="molecule type" value="Genomic_DNA"/>
</dbReference>
<comment type="caution">
    <text evidence="1">The sequence shown here is derived from an EMBL/GenBank/DDBJ whole genome shotgun (WGS) entry which is preliminary data.</text>
</comment>
<organism evidence="1 2">
    <name type="scientific">Marasmiellus scandens</name>
    <dbReference type="NCBI Taxonomy" id="2682957"/>
    <lineage>
        <taxon>Eukaryota</taxon>
        <taxon>Fungi</taxon>
        <taxon>Dikarya</taxon>
        <taxon>Basidiomycota</taxon>
        <taxon>Agaricomycotina</taxon>
        <taxon>Agaricomycetes</taxon>
        <taxon>Agaricomycetidae</taxon>
        <taxon>Agaricales</taxon>
        <taxon>Marasmiineae</taxon>
        <taxon>Omphalotaceae</taxon>
        <taxon>Marasmiellus</taxon>
    </lineage>
</organism>
<accession>A0ABR1JJV3</accession>
<name>A0ABR1JJV3_9AGAR</name>
<dbReference type="Gene3D" id="3.80.10.10">
    <property type="entry name" value="Ribonuclease Inhibitor"/>
    <property type="match status" value="1"/>
</dbReference>
<protein>
    <submittedName>
        <fullName evidence="1">Uncharacterized protein</fullName>
    </submittedName>
</protein>